<dbReference type="PANTHER" id="PTHR34948">
    <property type="entry name" value="OS08G0299200 PROTEIN"/>
    <property type="match status" value="1"/>
</dbReference>
<dbReference type="OrthoDB" id="384378at2"/>
<keyword evidence="3" id="KW-1185">Reference proteome</keyword>
<proteinExistence type="predicted"/>
<evidence type="ECO:0000259" key="1">
    <source>
        <dbReference type="PROSITE" id="PS51707"/>
    </source>
</evidence>
<comment type="caution">
    <text evidence="2">The sequence shown here is derived from an EMBL/GenBank/DDBJ whole genome shotgun (WGS) entry which is preliminary data.</text>
</comment>
<dbReference type="Pfam" id="PF01928">
    <property type="entry name" value="CYTH"/>
    <property type="match status" value="1"/>
</dbReference>
<evidence type="ECO:0000313" key="3">
    <source>
        <dbReference type="Proteomes" id="UP000037558"/>
    </source>
</evidence>
<dbReference type="SUPFAM" id="SSF55154">
    <property type="entry name" value="CYTH-like phosphatases"/>
    <property type="match status" value="1"/>
</dbReference>
<name>A0A0M0LHB0_9BACI</name>
<sequence>MNQELEIEFKNRLTKDEFVRLTKHFTLTENDFKLQENHYFDTADFQLKNHGAALRIRQKKGTYTLTLKQPVKDGLLETHEPLSKEQAENILENPLHIFGQIVTILADMNISTSSLLHFGTLATNRAEFSYKSGLLVLDHSFYLEKEDYELEYEATDFTEGQKKFKDLLQSLTIPARTTENKIRRFYKEKYKQISEE</sequence>
<dbReference type="STRING" id="284581.AMD01_00690"/>
<evidence type="ECO:0000313" key="2">
    <source>
        <dbReference type="EMBL" id="KOO50312.1"/>
    </source>
</evidence>
<dbReference type="PROSITE" id="PS51707">
    <property type="entry name" value="CYTH"/>
    <property type="match status" value="1"/>
</dbReference>
<dbReference type="AlphaFoldDB" id="A0A0M0LHB0"/>
<dbReference type="PANTHER" id="PTHR34948:SF2">
    <property type="entry name" value="TRIPHOSPHATE TUNNEL METALLOENZYME 3"/>
    <property type="match status" value="1"/>
</dbReference>
<dbReference type="Gene3D" id="2.40.320.10">
    <property type="entry name" value="Hypothetical Protein Pfu-838710-001"/>
    <property type="match status" value="1"/>
</dbReference>
<dbReference type="Proteomes" id="UP000037558">
    <property type="component" value="Unassembled WGS sequence"/>
</dbReference>
<organism evidence="2 3">
    <name type="scientific">Priestia koreensis</name>
    <dbReference type="NCBI Taxonomy" id="284581"/>
    <lineage>
        <taxon>Bacteria</taxon>
        <taxon>Bacillati</taxon>
        <taxon>Bacillota</taxon>
        <taxon>Bacilli</taxon>
        <taxon>Bacillales</taxon>
        <taxon>Bacillaceae</taxon>
        <taxon>Priestia</taxon>
    </lineage>
</organism>
<reference evidence="3" key="1">
    <citation type="submission" date="2015-08" db="EMBL/GenBank/DDBJ databases">
        <title>Fjat-14210 dsm16467.</title>
        <authorList>
            <person name="Liu B."/>
            <person name="Wang J."/>
            <person name="Zhu Y."/>
            <person name="Liu G."/>
            <person name="Chen Q."/>
            <person name="Chen Z."/>
            <person name="Lan J."/>
            <person name="Che J."/>
            <person name="Ge C."/>
            <person name="Shi H."/>
            <person name="Pan Z."/>
            <person name="Liu X."/>
        </authorList>
    </citation>
    <scope>NUCLEOTIDE SEQUENCE [LARGE SCALE GENOMIC DNA]</scope>
    <source>
        <strain evidence="3">DSM 16467</strain>
    </source>
</reference>
<protein>
    <recommendedName>
        <fullName evidence="1">CYTH domain-containing protein</fullName>
    </recommendedName>
</protein>
<dbReference type="RefSeq" id="WP_053399462.1">
    <property type="nucleotide sequence ID" value="NZ_LILC01000002.1"/>
</dbReference>
<gene>
    <name evidence="2" type="ORF">AMD01_00690</name>
</gene>
<accession>A0A0M0LHB0</accession>
<dbReference type="InterPro" id="IPR023577">
    <property type="entry name" value="CYTH_domain"/>
</dbReference>
<dbReference type="PIRSF" id="PIRSF012526">
    <property type="entry name" value="CYTH_UCP012526"/>
    <property type="match status" value="1"/>
</dbReference>
<dbReference type="SMART" id="SM01118">
    <property type="entry name" value="CYTH"/>
    <property type="match status" value="1"/>
</dbReference>
<dbReference type="PATRIC" id="fig|284581.3.peg.379"/>
<dbReference type="EMBL" id="LILC01000002">
    <property type="protein sequence ID" value="KOO50312.1"/>
    <property type="molecule type" value="Genomic_DNA"/>
</dbReference>
<dbReference type="InterPro" id="IPR033469">
    <property type="entry name" value="CYTH-like_dom_sf"/>
</dbReference>
<dbReference type="InterPro" id="IPR009195">
    <property type="entry name" value="Uncharacterised_YjbK"/>
</dbReference>
<dbReference type="CDD" id="cd07762">
    <property type="entry name" value="CYTH-like_Pase_1"/>
    <property type="match status" value="1"/>
</dbReference>
<feature type="domain" description="CYTH" evidence="1">
    <location>
        <begin position="4"/>
        <end position="192"/>
    </location>
</feature>